<name>A0A2K3KEC0_TRIPR</name>
<sequence length="51" mass="5805">MWDLSKNRAWPCDQMDGHDLEEVATATWNRLARGIKAWLASGMFGCWAGLH</sequence>
<reference evidence="1 2" key="2">
    <citation type="journal article" date="2017" name="Front. Plant Sci.">
        <title>Gene Classification and Mining of Molecular Markers Useful in Red Clover (Trifolium pratense) Breeding.</title>
        <authorList>
            <person name="Istvanek J."/>
            <person name="Dluhosova J."/>
            <person name="Dluhos P."/>
            <person name="Patkova L."/>
            <person name="Nedelnik J."/>
            <person name="Repkova J."/>
        </authorList>
    </citation>
    <scope>NUCLEOTIDE SEQUENCE [LARGE SCALE GENOMIC DNA]</scope>
    <source>
        <strain evidence="2">cv. Tatra</strain>
        <tissue evidence="1">Young leaves</tissue>
    </source>
</reference>
<proteinExistence type="predicted"/>
<reference evidence="1 2" key="1">
    <citation type="journal article" date="2014" name="Am. J. Bot.">
        <title>Genome assembly and annotation for red clover (Trifolium pratense; Fabaceae).</title>
        <authorList>
            <person name="Istvanek J."/>
            <person name="Jaros M."/>
            <person name="Krenek A."/>
            <person name="Repkova J."/>
        </authorList>
    </citation>
    <scope>NUCLEOTIDE SEQUENCE [LARGE SCALE GENOMIC DNA]</scope>
    <source>
        <strain evidence="2">cv. Tatra</strain>
        <tissue evidence="1">Young leaves</tissue>
    </source>
</reference>
<evidence type="ECO:0000313" key="1">
    <source>
        <dbReference type="EMBL" id="PNX64622.1"/>
    </source>
</evidence>
<protein>
    <submittedName>
        <fullName evidence="1">Uncharacterized protein</fullName>
    </submittedName>
</protein>
<comment type="caution">
    <text evidence="1">The sequence shown here is derived from an EMBL/GenBank/DDBJ whole genome shotgun (WGS) entry which is preliminary data.</text>
</comment>
<organism evidence="1 2">
    <name type="scientific">Trifolium pratense</name>
    <name type="common">Red clover</name>
    <dbReference type="NCBI Taxonomy" id="57577"/>
    <lineage>
        <taxon>Eukaryota</taxon>
        <taxon>Viridiplantae</taxon>
        <taxon>Streptophyta</taxon>
        <taxon>Embryophyta</taxon>
        <taxon>Tracheophyta</taxon>
        <taxon>Spermatophyta</taxon>
        <taxon>Magnoliopsida</taxon>
        <taxon>eudicotyledons</taxon>
        <taxon>Gunneridae</taxon>
        <taxon>Pentapetalae</taxon>
        <taxon>rosids</taxon>
        <taxon>fabids</taxon>
        <taxon>Fabales</taxon>
        <taxon>Fabaceae</taxon>
        <taxon>Papilionoideae</taxon>
        <taxon>50 kb inversion clade</taxon>
        <taxon>NPAAA clade</taxon>
        <taxon>Hologalegina</taxon>
        <taxon>IRL clade</taxon>
        <taxon>Trifolieae</taxon>
        <taxon>Trifolium</taxon>
    </lineage>
</organism>
<gene>
    <name evidence="1" type="ORF">L195_g062206</name>
</gene>
<dbReference type="Proteomes" id="UP000236291">
    <property type="component" value="Unassembled WGS sequence"/>
</dbReference>
<accession>A0A2K3KEC0</accession>
<evidence type="ECO:0000313" key="2">
    <source>
        <dbReference type="Proteomes" id="UP000236291"/>
    </source>
</evidence>
<dbReference type="EMBL" id="ASHM01168494">
    <property type="protein sequence ID" value="PNX64622.1"/>
    <property type="molecule type" value="Genomic_DNA"/>
</dbReference>
<dbReference type="AlphaFoldDB" id="A0A2K3KEC0"/>
<feature type="non-terminal residue" evidence="1">
    <location>
        <position position="51"/>
    </location>
</feature>